<proteinExistence type="predicted"/>
<dbReference type="EMBL" id="MT141730">
    <property type="protein sequence ID" value="QJA69719.1"/>
    <property type="molecule type" value="Genomic_DNA"/>
</dbReference>
<name>A0A6M3JHS2_9ZZZZ</name>
<gene>
    <name evidence="1" type="ORF">MM415A04349_0010</name>
</gene>
<protein>
    <submittedName>
        <fullName evidence="1">Uncharacterized protein</fullName>
    </submittedName>
</protein>
<dbReference type="InterPro" id="IPR011050">
    <property type="entry name" value="Pectin_lyase_fold/virulence"/>
</dbReference>
<dbReference type="SUPFAM" id="SSF51126">
    <property type="entry name" value="Pectin lyase-like"/>
    <property type="match status" value="1"/>
</dbReference>
<evidence type="ECO:0000313" key="1">
    <source>
        <dbReference type="EMBL" id="QJA69719.1"/>
    </source>
</evidence>
<accession>A0A6M3JHS2</accession>
<sequence>MTIYSLKRETKSGTFKRTGIPILPHGFRGIWGDPWFADFDHGNDGNVGDRPDRALKYIDTALGSRFCRSDDVIYVRARAADGSGGDPQKITMGTSANAVVRQGCEGLSIVGTHPGSLAAAGTPGHMAHRIYVAGHASAAATVPILEIRAPYTTIENLAWAQANGSTTITNNGSIYVHGGVGGSYEAFGTVIANCMFRFAEGDDGTAAIYNLDSWYMDVMHCYFYRCEVGIGMRGLNSSCRGLNATNCTFQGLTTERACDIQVYGGSSTYINVHGCHFGAACTDTGPTGAGDYIYLTSATAVSIQGCYFDVADAAAELTADGDAVDGPNYDGGGFVA</sequence>
<reference evidence="1" key="1">
    <citation type="submission" date="2020-03" db="EMBL/GenBank/DDBJ databases">
        <title>The deep terrestrial virosphere.</title>
        <authorList>
            <person name="Holmfeldt K."/>
            <person name="Nilsson E."/>
            <person name="Simone D."/>
            <person name="Lopez-Fernandez M."/>
            <person name="Wu X."/>
            <person name="de Brujin I."/>
            <person name="Lundin D."/>
            <person name="Andersson A."/>
            <person name="Bertilsson S."/>
            <person name="Dopson M."/>
        </authorList>
    </citation>
    <scope>NUCLEOTIDE SEQUENCE</scope>
    <source>
        <strain evidence="1">MM415A04349</strain>
    </source>
</reference>
<dbReference type="AlphaFoldDB" id="A0A6M3JHS2"/>
<organism evidence="1">
    <name type="scientific">viral metagenome</name>
    <dbReference type="NCBI Taxonomy" id="1070528"/>
    <lineage>
        <taxon>unclassified sequences</taxon>
        <taxon>metagenomes</taxon>
        <taxon>organismal metagenomes</taxon>
    </lineage>
</organism>